<feature type="signal peptide" evidence="3">
    <location>
        <begin position="1"/>
        <end position="27"/>
    </location>
</feature>
<evidence type="ECO:0000256" key="2">
    <source>
        <dbReference type="ARBA" id="ARBA00022729"/>
    </source>
</evidence>
<reference evidence="5 6" key="1">
    <citation type="journal article" date="2022" name="ISME Commun">
        <title>Vulcanimicrobium alpinus gen. nov. sp. nov., the first cultivated representative of the candidate phylum 'Eremiobacterota', is a metabolically versatile aerobic anoxygenic phototroph.</title>
        <authorList>
            <person name="Yabe S."/>
            <person name="Muto K."/>
            <person name="Abe K."/>
            <person name="Yokota A."/>
            <person name="Staudigel H."/>
            <person name="Tebo B.M."/>
        </authorList>
    </citation>
    <scope>NUCLEOTIDE SEQUENCE [LARGE SCALE GENOMIC DNA]</scope>
    <source>
        <strain evidence="5 6">WC8-2</strain>
    </source>
</reference>
<keyword evidence="2 3" id="KW-0732">Signal</keyword>
<dbReference type="Pfam" id="PF13458">
    <property type="entry name" value="Peripla_BP_6"/>
    <property type="match status" value="1"/>
</dbReference>
<dbReference type="EMBL" id="AP025523">
    <property type="protein sequence ID" value="BDE07419.1"/>
    <property type="molecule type" value="Genomic_DNA"/>
</dbReference>
<dbReference type="Gene3D" id="3.40.50.2300">
    <property type="match status" value="2"/>
</dbReference>
<evidence type="ECO:0000313" key="5">
    <source>
        <dbReference type="EMBL" id="BDE07419.1"/>
    </source>
</evidence>
<evidence type="ECO:0000259" key="4">
    <source>
        <dbReference type="Pfam" id="PF13458"/>
    </source>
</evidence>
<dbReference type="PANTHER" id="PTHR30483">
    <property type="entry name" value="LEUCINE-SPECIFIC-BINDING PROTEIN"/>
    <property type="match status" value="1"/>
</dbReference>
<accession>A0AAN1XYQ7</accession>
<organism evidence="5 6">
    <name type="scientific">Vulcanimicrobium alpinum</name>
    <dbReference type="NCBI Taxonomy" id="3016050"/>
    <lineage>
        <taxon>Bacteria</taxon>
        <taxon>Bacillati</taxon>
        <taxon>Vulcanimicrobiota</taxon>
        <taxon>Vulcanimicrobiia</taxon>
        <taxon>Vulcanimicrobiales</taxon>
        <taxon>Vulcanimicrobiaceae</taxon>
        <taxon>Vulcanimicrobium</taxon>
    </lineage>
</organism>
<feature type="chain" id="PRO_5042859829" evidence="3">
    <location>
        <begin position="28"/>
        <end position="393"/>
    </location>
</feature>
<keyword evidence="6" id="KW-1185">Reference proteome</keyword>
<proteinExistence type="inferred from homology"/>
<dbReference type="InterPro" id="IPR051010">
    <property type="entry name" value="BCAA_transport"/>
</dbReference>
<dbReference type="Proteomes" id="UP001317532">
    <property type="component" value="Chromosome"/>
</dbReference>
<dbReference type="AlphaFoldDB" id="A0AAN1XYQ7"/>
<gene>
    <name evidence="5" type="primary">livK-2_2</name>
    <name evidence="5" type="ORF">WPS_26950</name>
</gene>
<protein>
    <submittedName>
        <fullName evidence="5">Branched-chain amino acid ABC transporter substrate-binding protein</fullName>
    </submittedName>
</protein>
<dbReference type="InterPro" id="IPR028081">
    <property type="entry name" value="Leu-bd"/>
</dbReference>
<comment type="similarity">
    <text evidence="1">Belongs to the leucine-binding protein family.</text>
</comment>
<feature type="domain" description="Leucine-binding protein" evidence="4">
    <location>
        <begin position="37"/>
        <end position="375"/>
    </location>
</feature>
<evidence type="ECO:0000313" key="6">
    <source>
        <dbReference type="Proteomes" id="UP001317532"/>
    </source>
</evidence>
<evidence type="ECO:0000256" key="1">
    <source>
        <dbReference type="ARBA" id="ARBA00010062"/>
    </source>
</evidence>
<dbReference type="SUPFAM" id="SSF53822">
    <property type="entry name" value="Periplasmic binding protein-like I"/>
    <property type="match status" value="1"/>
</dbReference>
<dbReference type="KEGG" id="vab:WPS_26950"/>
<dbReference type="InterPro" id="IPR028082">
    <property type="entry name" value="Peripla_BP_I"/>
</dbReference>
<dbReference type="PANTHER" id="PTHR30483:SF38">
    <property type="entry name" value="BLR7848 PROTEIN"/>
    <property type="match status" value="1"/>
</dbReference>
<name>A0AAN1XYQ7_UNVUL</name>
<dbReference type="RefSeq" id="WP_317995012.1">
    <property type="nucleotide sequence ID" value="NZ_AP025523.1"/>
</dbReference>
<evidence type="ECO:0000256" key="3">
    <source>
        <dbReference type="SAM" id="SignalP"/>
    </source>
</evidence>
<sequence>MGFRPDLRFAAAALAALVAAGPLPLHAADEPYEIDAVLSLTGSAAFLGQEEKQAFEAVERVQNARGGIHGRKIRFTILDDQSNPQNAVQLTNQIIGKHVPVVLGSSLVAQCNAMAALVKENGPVQYCVSPGIHPEHGGYTFSSSVSTRDQAIAMVRYFHKRGWNKVGLLTSTDATGQDAERNFLYAVTQPEVRGVEIVAREHFNPTDVSVSAQLERIKSAKPDAMVGWTTGTPFGTVLRGITETGIDIPVGAGNGNIIYAQMKQYTQFLPKTLLFAGVQYFRDPKEITGPLKAAIETFIRAIAPTKPDLGQGLGYDPAMIVVDTLRKLPANASAKDLRDAILATHGYVGINGVYDFHSGDNRGLGVGNAVLVRYDAQRELFVPVSKPGGDPLK</sequence>